<feature type="coiled-coil region" evidence="2">
    <location>
        <begin position="147"/>
        <end position="238"/>
    </location>
</feature>
<dbReference type="Pfam" id="PF21773">
    <property type="entry name" value="ODAD1_CC"/>
    <property type="match status" value="1"/>
</dbReference>
<keyword evidence="1 2" id="KW-0175">Coiled coil</keyword>
<proteinExistence type="predicted"/>
<dbReference type="STRING" id="312017.Q23H78"/>
<protein>
    <recommendedName>
        <fullName evidence="3">ODAD1 central coiled coil region domain-containing protein</fullName>
    </recommendedName>
</protein>
<dbReference type="HOGENOM" id="CLU_524307_0_0_1"/>
<dbReference type="InterPro" id="IPR049258">
    <property type="entry name" value="ODAD1_CC"/>
</dbReference>
<keyword evidence="5" id="KW-1185">Reference proteome</keyword>
<feature type="domain" description="ODAD1 central coiled coil region" evidence="3">
    <location>
        <begin position="409"/>
        <end position="530"/>
    </location>
</feature>
<dbReference type="InterPro" id="IPR051876">
    <property type="entry name" value="ODA-DC/CCD"/>
</dbReference>
<sequence>MFYQTQQNFITLQTIFHLVIYKVNLKLNFSLNYLCKKRNLQKKFKGFVNQILVINQHQYHIQIFQGYQKRLLANKQALQRLNQIPHQIKLQQRFIMKLTDKQRSLAELKTTKRENTLGDSKFQSSMINNPMMYSKIAKLQETGQTYCQKKEIERDRLEQLNEEIKEASIRLEEKRKEIMEKKRSPKDDNPIRLEKKMKAMHLKIDNIRNKYNYADSQNRDLKEDINKLRREINLYKQIQKILSKRIQDAKKSVTDQSENARNQDKMFEEGAKTLYKHQSEYQLQKKRYEKEFQSVYHVLGDENRDQRKREKFGIKGADGSVMKSQSPWSKSGSDFFKSHTQGFQDALMEKHGVGKGNKKNDKRGDGGHNLEQIKQELDKYDEVLSLLVESCLNEKVDFKSEDKKKRNQIEQEYLRRIINTFADYEDKKNAIYQYINSLRDESEQLEKQKKEIEDEIEKYKKLPEQIKQDPKVQKCFDIQKQIEIIKRKRQSQEMEHKCLMLYINQLKMQIPVVFEKIGCDSEEYTRELGEEYGPFNYKDIDESNIIQYLAILEKRTNDLLQLQNQAFNNGKQGYSDQRKQKYAEESYLSLSNIGGKPLDQDLIGMLDAYKIKAEDAEKEKQMFRVEEFQKQVQDTLKNKKRIIKR</sequence>
<dbReference type="PANTHER" id="PTHR21694:SF18">
    <property type="entry name" value="COILED-COIL DOMAIN-CONTAINING PROTEIN 63"/>
    <property type="match status" value="1"/>
</dbReference>
<dbReference type="GeneID" id="7838392"/>
<feature type="coiled-coil region" evidence="2">
    <location>
        <begin position="435"/>
        <end position="465"/>
    </location>
</feature>
<dbReference type="RefSeq" id="XP_001016175.3">
    <property type="nucleotide sequence ID" value="XM_001016175.3"/>
</dbReference>
<gene>
    <name evidence="4" type="ORF">TTHERM_00820670</name>
</gene>
<evidence type="ECO:0000313" key="5">
    <source>
        <dbReference type="Proteomes" id="UP000009168"/>
    </source>
</evidence>
<accession>Q23H78</accession>
<dbReference type="Proteomes" id="UP000009168">
    <property type="component" value="Unassembled WGS sequence"/>
</dbReference>
<evidence type="ECO:0000256" key="1">
    <source>
        <dbReference type="ARBA" id="ARBA00023054"/>
    </source>
</evidence>
<evidence type="ECO:0000313" key="4">
    <source>
        <dbReference type="EMBL" id="EAR95930.3"/>
    </source>
</evidence>
<feature type="coiled-coil region" evidence="2">
    <location>
        <begin position="606"/>
        <end position="645"/>
    </location>
</feature>
<organism evidence="4 5">
    <name type="scientific">Tetrahymena thermophila (strain SB210)</name>
    <dbReference type="NCBI Taxonomy" id="312017"/>
    <lineage>
        <taxon>Eukaryota</taxon>
        <taxon>Sar</taxon>
        <taxon>Alveolata</taxon>
        <taxon>Ciliophora</taxon>
        <taxon>Intramacronucleata</taxon>
        <taxon>Oligohymenophorea</taxon>
        <taxon>Hymenostomatida</taxon>
        <taxon>Tetrahymenina</taxon>
        <taxon>Tetrahymenidae</taxon>
        <taxon>Tetrahymena</taxon>
    </lineage>
</organism>
<evidence type="ECO:0000259" key="3">
    <source>
        <dbReference type="Pfam" id="PF21773"/>
    </source>
</evidence>
<name>Q23H78_TETTS</name>
<dbReference type="AlphaFoldDB" id="Q23H78"/>
<dbReference type="EMBL" id="GG662700">
    <property type="protein sequence ID" value="EAR95930.3"/>
    <property type="molecule type" value="Genomic_DNA"/>
</dbReference>
<evidence type="ECO:0000256" key="2">
    <source>
        <dbReference type="SAM" id="Coils"/>
    </source>
</evidence>
<dbReference type="InParanoid" id="Q23H78"/>
<reference evidence="5" key="1">
    <citation type="journal article" date="2006" name="PLoS Biol.">
        <title>Macronuclear genome sequence of the ciliate Tetrahymena thermophila, a model eukaryote.</title>
        <authorList>
            <person name="Eisen J.A."/>
            <person name="Coyne R.S."/>
            <person name="Wu M."/>
            <person name="Wu D."/>
            <person name="Thiagarajan M."/>
            <person name="Wortman J.R."/>
            <person name="Badger J.H."/>
            <person name="Ren Q."/>
            <person name="Amedeo P."/>
            <person name="Jones K.M."/>
            <person name="Tallon L.J."/>
            <person name="Delcher A.L."/>
            <person name="Salzberg S.L."/>
            <person name="Silva J.C."/>
            <person name="Haas B.J."/>
            <person name="Majoros W.H."/>
            <person name="Farzad M."/>
            <person name="Carlton J.M."/>
            <person name="Smith R.K. Jr."/>
            <person name="Garg J."/>
            <person name="Pearlman R.E."/>
            <person name="Karrer K.M."/>
            <person name="Sun L."/>
            <person name="Manning G."/>
            <person name="Elde N.C."/>
            <person name="Turkewitz A.P."/>
            <person name="Asai D.J."/>
            <person name="Wilkes D.E."/>
            <person name="Wang Y."/>
            <person name="Cai H."/>
            <person name="Collins K."/>
            <person name="Stewart B.A."/>
            <person name="Lee S.R."/>
            <person name="Wilamowska K."/>
            <person name="Weinberg Z."/>
            <person name="Ruzzo W.L."/>
            <person name="Wloga D."/>
            <person name="Gaertig J."/>
            <person name="Frankel J."/>
            <person name="Tsao C.-C."/>
            <person name="Gorovsky M.A."/>
            <person name="Keeling P.J."/>
            <person name="Waller R.F."/>
            <person name="Patron N.J."/>
            <person name="Cherry J.M."/>
            <person name="Stover N.A."/>
            <person name="Krieger C.J."/>
            <person name="del Toro C."/>
            <person name="Ryder H.F."/>
            <person name="Williamson S.C."/>
            <person name="Barbeau R.A."/>
            <person name="Hamilton E.P."/>
            <person name="Orias E."/>
        </authorList>
    </citation>
    <scope>NUCLEOTIDE SEQUENCE [LARGE SCALE GENOMIC DNA]</scope>
    <source>
        <strain evidence="5">SB210</strain>
    </source>
</reference>
<dbReference type="OrthoDB" id="6766775at2759"/>
<dbReference type="eggNOG" id="ENOG502R2FR">
    <property type="taxonomic scope" value="Eukaryota"/>
</dbReference>
<dbReference type="KEGG" id="tet:TTHERM_00820670"/>
<dbReference type="PANTHER" id="PTHR21694">
    <property type="entry name" value="COILED-COIL DOMAIN-CONTAINING PROTEIN 63"/>
    <property type="match status" value="1"/>
</dbReference>